<sequence length="183" mass="19209">MGRWTRRGPLPLVAAWLAVLAAVAAGWAGWTWYAAAHDTSAAYAATRDQALAAGEQAVLNLNTLDHDHIDQGLDTWDRSTTGDLRSQLAQGRAEFTKQVRQAGTTTSAKVLSGALTELDDHAGKATVMIALRLTVRTGGGQPVIKDSRMLGELARTPQGWKLSALGQAPTGDTADPSAAPATP</sequence>
<dbReference type="HOGENOM" id="CLU_090655_1_0_11"/>
<feature type="region of interest" description="Disordered" evidence="3">
    <location>
        <begin position="163"/>
        <end position="183"/>
    </location>
</feature>
<dbReference type="PANTHER" id="PTHR37042:SF4">
    <property type="entry name" value="OUTER MEMBRANE PROTEIN RV1973"/>
    <property type="match status" value="1"/>
</dbReference>
<name>F8JUH7_STREN</name>
<dbReference type="RefSeq" id="WP_014143964.1">
    <property type="nucleotide sequence ID" value="NC_016111.1"/>
</dbReference>
<evidence type="ECO:0008006" key="6">
    <source>
        <dbReference type="Google" id="ProtNLM"/>
    </source>
</evidence>
<keyword evidence="2" id="KW-0472">Membrane</keyword>
<dbReference type="SUPFAM" id="SSF54427">
    <property type="entry name" value="NTF2-like"/>
    <property type="match status" value="1"/>
</dbReference>
<comment type="subcellular location">
    <subcellularLocation>
        <location evidence="1">Membrane</location>
    </subcellularLocation>
</comment>
<dbReference type="PATRIC" id="fig|1003195.11.peg.4713"/>
<feature type="compositionally biased region" description="Low complexity" evidence="3">
    <location>
        <begin position="168"/>
        <end position="183"/>
    </location>
</feature>
<proteinExistence type="predicted"/>
<gene>
    <name evidence="4" type="ordered locus">SCATT_32280</name>
</gene>
<dbReference type="STRING" id="1003195.SCATT_32280"/>
<evidence type="ECO:0000256" key="1">
    <source>
        <dbReference type="ARBA" id="ARBA00004370"/>
    </source>
</evidence>
<dbReference type="Proteomes" id="UP000007842">
    <property type="component" value="Chromosome"/>
</dbReference>
<accession>G8WZZ8</accession>
<protein>
    <recommendedName>
        <fullName evidence="6">Mce-associated membrane protein</fullName>
    </recommendedName>
</protein>
<dbReference type="PANTHER" id="PTHR37042">
    <property type="entry name" value="OUTER MEMBRANE PROTEIN RV1973"/>
    <property type="match status" value="1"/>
</dbReference>
<dbReference type="InterPro" id="IPR032710">
    <property type="entry name" value="NTF2-like_dom_sf"/>
</dbReference>
<dbReference type="eggNOG" id="ENOG5033H7Y">
    <property type="taxonomic scope" value="Bacteria"/>
</dbReference>
<organism evidence="4 5">
    <name type="scientific">Streptantibioticus cattleyicolor (strain ATCC 35852 / DSM 46488 / JCM 4925 / NBRC 14057 / NRRL 8057)</name>
    <name type="common">Streptomyces cattleya</name>
    <dbReference type="NCBI Taxonomy" id="1003195"/>
    <lineage>
        <taxon>Bacteria</taxon>
        <taxon>Bacillati</taxon>
        <taxon>Actinomycetota</taxon>
        <taxon>Actinomycetes</taxon>
        <taxon>Kitasatosporales</taxon>
        <taxon>Streptomycetaceae</taxon>
        <taxon>Streptantibioticus</taxon>
    </lineage>
</organism>
<evidence type="ECO:0000256" key="3">
    <source>
        <dbReference type="SAM" id="MobiDB-lite"/>
    </source>
</evidence>
<accession>F8JUH7</accession>
<evidence type="ECO:0000256" key="2">
    <source>
        <dbReference type="ARBA" id="ARBA00023136"/>
    </source>
</evidence>
<reference evidence="5" key="1">
    <citation type="submission" date="2011-12" db="EMBL/GenBank/DDBJ databases">
        <title>Complete genome sequence of Streptomyces cattleya strain DSM 46488.</title>
        <authorList>
            <person name="Ou H.-Y."/>
            <person name="Li P."/>
            <person name="Zhao C."/>
            <person name="O'Hagan D."/>
            <person name="Deng Z."/>
        </authorList>
    </citation>
    <scope>NUCLEOTIDE SEQUENCE [LARGE SCALE GENOMIC DNA]</scope>
    <source>
        <strain evidence="5">ATCC 35852 / DSM 46488 / JCM 4925 / NBRC 14057 / NRRL 8057</strain>
    </source>
</reference>
<dbReference type="KEGG" id="sct:SCAT_3232"/>
<dbReference type="OrthoDB" id="4327963at2"/>
<dbReference type="GO" id="GO:0016020">
    <property type="term" value="C:membrane"/>
    <property type="evidence" value="ECO:0007669"/>
    <property type="project" value="UniProtKB-SubCell"/>
</dbReference>
<dbReference type="EMBL" id="CP003219">
    <property type="protein sequence ID" value="AEW95599.1"/>
    <property type="molecule type" value="Genomic_DNA"/>
</dbReference>
<keyword evidence="5" id="KW-1185">Reference proteome</keyword>
<dbReference type="AlphaFoldDB" id="F8JUH7"/>
<dbReference type="KEGG" id="scy:SCATT_32280"/>
<evidence type="ECO:0000313" key="4">
    <source>
        <dbReference type="EMBL" id="AEW95599.1"/>
    </source>
</evidence>
<evidence type="ECO:0000313" key="5">
    <source>
        <dbReference type="Proteomes" id="UP000007842"/>
    </source>
</evidence>